<dbReference type="GeneID" id="20703025"/>
<dbReference type="RefSeq" id="XP_009648743.1">
    <property type="nucleotide sequence ID" value="XM_009650448.1"/>
</dbReference>
<gene>
    <name evidence="1" type="ORF">VDAG_01562</name>
</gene>
<dbReference type="Proteomes" id="UP000001611">
    <property type="component" value="Chromosome 1"/>
</dbReference>
<evidence type="ECO:0000313" key="1">
    <source>
        <dbReference type="EMBL" id="EGY17880.1"/>
    </source>
</evidence>
<reference evidence="1 2" key="1">
    <citation type="submission" date="2008-03" db="EMBL/GenBank/DDBJ databases">
        <title>The Genome Sequence of Verticillium dahliae VdLs.17.</title>
        <authorList>
            <consortium name="The Broad Institute Genome Sequencing Platform"/>
            <person name="Ma L.-J.J."/>
            <person name="Klosterman S.J."/>
            <person name="Subbarao K."/>
            <person name="Dobinson K."/>
            <person name="Veronese P."/>
            <person name="Kang S."/>
            <person name="Gold S.E."/>
            <person name="Young S."/>
            <person name="Jaffe D."/>
            <person name="Gnerre S."/>
            <person name="Berlin A."/>
            <person name="Heiman D."/>
            <person name="Hepburn T."/>
            <person name="Sykes S."/>
            <person name="Alvarado L."/>
            <person name="Kodira C.D."/>
            <person name="Lander E."/>
            <person name="Galagan J."/>
            <person name="Nusbaum C."/>
            <person name="Birren B."/>
        </authorList>
    </citation>
    <scope>NUCLEOTIDE SEQUENCE [LARGE SCALE GENOMIC DNA]</scope>
    <source>
        <strain evidence="2">VdLs.17 / ATCC MYA-4575 / FGSC 10137</strain>
    </source>
</reference>
<dbReference type="EMBL" id="DS572696">
    <property type="protein sequence ID" value="EGY17880.1"/>
    <property type="molecule type" value="Genomic_DNA"/>
</dbReference>
<accession>G2WSF9</accession>
<protein>
    <submittedName>
        <fullName evidence="1">Uncharacterized protein</fullName>
    </submittedName>
</protein>
<organism evidence="1 2">
    <name type="scientific">Verticillium dahliae (strain VdLs.17 / ATCC MYA-4575 / FGSC 10137)</name>
    <name type="common">Verticillium wilt</name>
    <dbReference type="NCBI Taxonomy" id="498257"/>
    <lineage>
        <taxon>Eukaryota</taxon>
        <taxon>Fungi</taxon>
        <taxon>Dikarya</taxon>
        <taxon>Ascomycota</taxon>
        <taxon>Pezizomycotina</taxon>
        <taxon>Sordariomycetes</taxon>
        <taxon>Hypocreomycetidae</taxon>
        <taxon>Glomerellales</taxon>
        <taxon>Plectosphaerellaceae</taxon>
        <taxon>Verticillium</taxon>
    </lineage>
</organism>
<dbReference type="AlphaFoldDB" id="G2WSF9"/>
<evidence type="ECO:0000313" key="2">
    <source>
        <dbReference type="Proteomes" id="UP000001611"/>
    </source>
</evidence>
<proteinExistence type="predicted"/>
<dbReference type="InParanoid" id="G2WSF9"/>
<sequence length="52" mass="5464">MPPSIGPPLAAPDRHAAGLSGWAELAAGLPLIGLVFPVSSFSRPILWAESWR</sequence>
<name>G2WSF9_VERDV</name>
<dbReference type="KEGG" id="vda:VDAG_01562"/>
<dbReference type="HOGENOM" id="CLU_3089060_0_0_1"/>
<keyword evidence="2" id="KW-1185">Reference proteome</keyword>